<evidence type="ECO:0000256" key="3">
    <source>
        <dbReference type="ARBA" id="ARBA00023125"/>
    </source>
</evidence>
<evidence type="ECO:0000256" key="2">
    <source>
        <dbReference type="ARBA" id="ARBA00023015"/>
    </source>
</evidence>
<name>A0A9W6BCU3_9CHLO</name>
<keyword evidence="4" id="KW-0804">Transcription</keyword>
<feature type="domain" description="AP2/ERF" evidence="6">
    <location>
        <begin position="85"/>
        <end position="141"/>
    </location>
</feature>
<evidence type="ECO:0000313" key="8">
    <source>
        <dbReference type="Proteomes" id="UP001165080"/>
    </source>
</evidence>
<keyword evidence="2" id="KW-0805">Transcription regulation</keyword>
<dbReference type="InterPro" id="IPR016177">
    <property type="entry name" value="DNA-bd_dom_sf"/>
</dbReference>
<dbReference type="GO" id="GO:0005634">
    <property type="term" value="C:nucleus"/>
    <property type="evidence" value="ECO:0007669"/>
    <property type="project" value="UniProtKB-SubCell"/>
</dbReference>
<comment type="caution">
    <text evidence="7">The sequence shown here is derived from an EMBL/GenBank/DDBJ whole genome shotgun (WGS) entry which is preliminary data.</text>
</comment>
<gene>
    <name evidence="7" type="primary">PLEST004266</name>
    <name evidence="7" type="ORF">PLESTB_000202100</name>
</gene>
<dbReference type="GO" id="GO:0003677">
    <property type="term" value="F:DNA binding"/>
    <property type="evidence" value="ECO:0007669"/>
    <property type="project" value="UniProtKB-KW"/>
</dbReference>
<keyword evidence="5" id="KW-0539">Nucleus</keyword>
<protein>
    <recommendedName>
        <fullName evidence="6">AP2/ERF domain-containing protein</fullName>
    </recommendedName>
</protein>
<comment type="subcellular location">
    <subcellularLocation>
        <location evidence="1">Nucleus</location>
    </subcellularLocation>
</comment>
<keyword evidence="3" id="KW-0238">DNA-binding</keyword>
<reference evidence="7 8" key="1">
    <citation type="journal article" date="2023" name="Commun. Biol.">
        <title>Reorganization of the ancestral sex-determining regions during the evolution of trioecy in Pleodorina starrii.</title>
        <authorList>
            <person name="Takahashi K."/>
            <person name="Suzuki S."/>
            <person name="Kawai-Toyooka H."/>
            <person name="Yamamoto K."/>
            <person name="Hamaji T."/>
            <person name="Ootsuki R."/>
            <person name="Yamaguchi H."/>
            <person name="Kawachi M."/>
            <person name="Higashiyama T."/>
            <person name="Nozaki H."/>
        </authorList>
    </citation>
    <scope>NUCLEOTIDE SEQUENCE [LARGE SCALE GENOMIC DNA]</scope>
    <source>
        <strain evidence="7 8">NIES-4479</strain>
    </source>
</reference>
<dbReference type="SMART" id="SM00380">
    <property type="entry name" value="AP2"/>
    <property type="match status" value="1"/>
</dbReference>
<dbReference type="AlphaFoldDB" id="A0A9W6BCU3"/>
<proteinExistence type="predicted"/>
<organism evidence="7 8">
    <name type="scientific">Pleodorina starrii</name>
    <dbReference type="NCBI Taxonomy" id="330485"/>
    <lineage>
        <taxon>Eukaryota</taxon>
        <taxon>Viridiplantae</taxon>
        <taxon>Chlorophyta</taxon>
        <taxon>core chlorophytes</taxon>
        <taxon>Chlorophyceae</taxon>
        <taxon>CS clade</taxon>
        <taxon>Chlamydomonadales</taxon>
        <taxon>Volvocaceae</taxon>
        <taxon>Pleodorina</taxon>
    </lineage>
</organism>
<evidence type="ECO:0000256" key="5">
    <source>
        <dbReference type="ARBA" id="ARBA00023242"/>
    </source>
</evidence>
<dbReference type="SUPFAM" id="SSF54171">
    <property type="entry name" value="DNA-binding domain"/>
    <property type="match status" value="1"/>
</dbReference>
<keyword evidence="8" id="KW-1185">Reference proteome</keyword>
<evidence type="ECO:0000259" key="6">
    <source>
        <dbReference type="PROSITE" id="PS51032"/>
    </source>
</evidence>
<dbReference type="InterPro" id="IPR036955">
    <property type="entry name" value="AP2/ERF_dom_sf"/>
</dbReference>
<dbReference type="EMBL" id="BRXU01000002">
    <property type="protein sequence ID" value="GLC49282.1"/>
    <property type="molecule type" value="Genomic_DNA"/>
</dbReference>
<evidence type="ECO:0000313" key="7">
    <source>
        <dbReference type="EMBL" id="GLC49282.1"/>
    </source>
</evidence>
<dbReference type="InterPro" id="IPR001471">
    <property type="entry name" value="AP2/ERF_dom"/>
</dbReference>
<dbReference type="Proteomes" id="UP001165080">
    <property type="component" value="Unassembled WGS sequence"/>
</dbReference>
<evidence type="ECO:0000256" key="4">
    <source>
        <dbReference type="ARBA" id="ARBA00023163"/>
    </source>
</evidence>
<sequence length="540" mass="57168">MPRSCPTHMAMMRVRAQRATEPLSRAGAAFCLQAAEIAAGYCTIPAESPLIMAHVNAAAVPPQQLLEGAQHPDRVLGQDLMLHPAYWGVSQCLYTGRWVVIVMLQGSWRHIWNYATAELAAEAYDVVALALHAERALTNLPLIRYSALLPHVGYIDVIELHAALRRNQEALLLRLAAGHAALPDGHPSTMAVALATSWSTVWRRRHVAEAADEGQVAADEAMALHRVEVAAAAAIEAAVRHHVSAATEVEAAAVQERVEALVQAIAAEVMVQRREDVAVAVDVIAPRRVEAAVEALTAAVIAQGQVPAFAAALAAVQRHVEAVAVAVVTEAMATRRVEAAVAAVAAEAAEVIAQHRGQVDVMAEAAVHHRIEAAVAAFGAELRAPRRLEAAVASAVEEMAAQRRRPGVTEAIASVQLHREAAVAAMVESALQCRIQAVVAAEAARVMAPRDVEAAVVDVAASVMAQHRVPAVAALVATVQRHVEAAAEAAAAAAVQRRVHTTVAVKCVEMIAAAVQRRVEAELLRPATPDRTQERWSDGA</sequence>
<evidence type="ECO:0000256" key="1">
    <source>
        <dbReference type="ARBA" id="ARBA00004123"/>
    </source>
</evidence>
<dbReference type="GO" id="GO:0003700">
    <property type="term" value="F:DNA-binding transcription factor activity"/>
    <property type="evidence" value="ECO:0007669"/>
    <property type="project" value="InterPro"/>
</dbReference>
<dbReference type="PROSITE" id="PS51032">
    <property type="entry name" value="AP2_ERF"/>
    <property type="match status" value="1"/>
</dbReference>
<accession>A0A9W6BCU3</accession>
<dbReference type="Gene3D" id="3.30.730.10">
    <property type="entry name" value="AP2/ERF domain"/>
    <property type="match status" value="1"/>
</dbReference>